<comment type="caution">
    <text evidence="1">The sequence shown here is derived from an EMBL/GenBank/DDBJ whole genome shotgun (WGS) entry which is preliminary data.</text>
</comment>
<evidence type="ECO:0008006" key="3">
    <source>
        <dbReference type="Google" id="ProtNLM"/>
    </source>
</evidence>
<dbReference type="RefSeq" id="WP_154118215.1">
    <property type="nucleotide sequence ID" value="NZ_WJXB01000003.1"/>
</dbReference>
<sequence>MSTTKIDLTAATERAMHVRRLYHQLEQQSLGREWTIEEDMLGFFTDVGLVGRQVMAAEGTWGKGGDTRAELKHKLVESLWWILVLSDRLGVDISGAYTSFIDKLDTDLV</sequence>
<dbReference type="Proteomes" id="UP000463051">
    <property type="component" value="Unassembled WGS sequence"/>
</dbReference>
<evidence type="ECO:0000313" key="1">
    <source>
        <dbReference type="EMBL" id="MRN53159.1"/>
    </source>
</evidence>
<dbReference type="AlphaFoldDB" id="A0A7X2H3Z7"/>
<gene>
    <name evidence="1" type="ORF">GJB61_09150</name>
</gene>
<dbReference type="EMBL" id="WJXB01000003">
    <property type="protein sequence ID" value="MRN53159.1"/>
    <property type="molecule type" value="Genomic_DNA"/>
</dbReference>
<organism evidence="1 2">
    <name type="scientific">Paenibacillus monticola</name>
    <dbReference type="NCBI Taxonomy" id="2666075"/>
    <lineage>
        <taxon>Bacteria</taxon>
        <taxon>Bacillati</taxon>
        <taxon>Bacillota</taxon>
        <taxon>Bacilli</taxon>
        <taxon>Bacillales</taxon>
        <taxon>Paenibacillaceae</taxon>
        <taxon>Paenibacillus</taxon>
    </lineage>
</organism>
<name>A0A7X2H3Z7_9BACL</name>
<protein>
    <recommendedName>
        <fullName evidence="3">MazG-like protein</fullName>
    </recommendedName>
</protein>
<reference evidence="1 2" key="1">
    <citation type="submission" date="2019-11" db="EMBL/GenBank/DDBJ databases">
        <title>Paenibacillus monticola sp. nov., a novel PGPR strain isolated from mountain sample in China.</title>
        <authorList>
            <person name="Zhao Q."/>
            <person name="Li H.-P."/>
            <person name="Zhang J.-L."/>
        </authorList>
    </citation>
    <scope>NUCLEOTIDE SEQUENCE [LARGE SCALE GENOMIC DNA]</scope>
    <source>
        <strain evidence="1 2">LC-T2</strain>
    </source>
</reference>
<proteinExistence type="predicted"/>
<keyword evidence="2" id="KW-1185">Reference proteome</keyword>
<dbReference type="CDD" id="cd11543">
    <property type="entry name" value="NTP-PPase_u6"/>
    <property type="match status" value="1"/>
</dbReference>
<accession>A0A7X2H3Z7</accession>
<evidence type="ECO:0000313" key="2">
    <source>
        <dbReference type="Proteomes" id="UP000463051"/>
    </source>
</evidence>